<dbReference type="Proteomes" id="UP000317171">
    <property type="component" value="Chromosome"/>
</dbReference>
<dbReference type="EC" id="5.3.1.-" evidence="2"/>
<dbReference type="KEGG" id="gaz:Pan241w_52450"/>
<protein>
    <submittedName>
        <fullName evidence="2">D-tagatose 3-epimerase</fullName>
        <ecNumber evidence="2">5.3.1.-</ecNumber>
    </submittedName>
</protein>
<accession>A0A517RML2</accession>
<reference evidence="2 3" key="1">
    <citation type="submission" date="2019-02" db="EMBL/GenBank/DDBJ databases">
        <title>Deep-cultivation of Planctomycetes and their phenomic and genomic characterization uncovers novel biology.</title>
        <authorList>
            <person name="Wiegand S."/>
            <person name="Jogler M."/>
            <person name="Boedeker C."/>
            <person name="Pinto D."/>
            <person name="Vollmers J."/>
            <person name="Rivas-Marin E."/>
            <person name="Kohn T."/>
            <person name="Peeters S.H."/>
            <person name="Heuer A."/>
            <person name="Rast P."/>
            <person name="Oberbeckmann S."/>
            <person name="Bunk B."/>
            <person name="Jeske O."/>
            <person name="Meyerdierks A."/>
            <person name="Storesund J.E."/>
            <person name="Kallscheuer N."/>
            <person name="Luecker S."/>
            <person name="Lage O.M."/>
            <person name="Pohl T."/>
            <person name="Merkel B.J."/>
            <person name="Hornburger P."/>
            <person name="Mueller R.-W."/>
            <person name="Bruemmer F."/>
            <person name="Labrenz M."/>
            <person name="Spormann A.M."/>
            <person name="Op den Camp H."/>
            <person name="Overmann J."/>
            <person name="Amann R."/>
            <person name="Jetten M.S.M."/>
            <person name="Mascher T."/>
            <person name="Medema M.H."/>
            <person name="Devos D.P."/>
            <person name="Kaster A.-K."/>
            <person name="Ovreas L."/>
            <person name="Rohde M."/>
            <person name="Galperin M.Y."/>
            <person name="Jogler C."/>
        </authorList>
    </citation>
    <scope>NUCLEOTIDE SEQUENCE [LARGE SCALE GENOMIC DNA]</scope>
    <source>
        <strain evidence="2 3">Pan241w</strain>
    </source>
</reference>
<organism evidence="2 3">
    <name type="scientific">Gimesia alba</name>
    <dbReference type="NCBI Taxonomy" id="2527973"/>
    <lineage>
        <taxon>Bacteria</taxon>
        <taxon>Pseudomonadati</taxon>
        <taxon>Planctomycetota</taxon>
        <taxon>Planctomycetia</taxon>
        <taxon>Planctomycetales</taxon>
        <taxon>Planctomycetaceae</taxon>
        <taxon>Gimesia</taxon>
    </lineage>
</organism>
<dbReference type="AlphaFoldDB" id="A0A517RML2"/>
<dbReference type="SUPFAM" id="SSF51658">
    <property type="entry name" value="Xylose isomerase-like"/>
    <property type="match status" value="1"/>
</dbReference>
<evidence type="ECO:0000313" key="3">
    <source>
        <dbReference type="Proteomes" id="UP000317171"/>
    </source>
</evidence>
<dbReference type="EMBL" id="CP036269">
    <property type="protein sequence ID" value="QDT45127.1"/>
    <property type="molecule type" value="Genomic_DNA"/>
</dbReference>
<dbReference type="GO" id="GO:0016853">
    <property type="term" value="F:isomerase activity"/>
    <property type="evidence" value="ECO:0007669"/>
    <property type="project" value="UniProtKB-KW"/>
</dbReference>
<evidence type="ECO:0000313" key="2">
    <source>
        <dbReference type="EMBL" id="QDT45127.1"/>
    </source>
</evidence>
<dbReference type="RefSeq" id="WP_145221228.1">
    <property type="nucleotide sequence ID" value="NZ_CP036269.1"/>
</dbReference>
<keyword evidence="2" id="KW-0413">Isomerase</keyword>
<feature type="domain" description="Xylose isomerase-like TIM barrel" evidence="1">
    <location>
        <begin position="21"/>
        <end position="268"/>
    </location>
</feature>
<sequence>MKFAICQELFVDWDWEKQCNLIAEIGYKGIELAPFAFADRPAAISADQRKSLKQTAESHGLEIIGLHWLLAKTEGLHLTTSDSAVRQKTADYLVELGDLCADLGGDLMVFGSPFQRNVEEGMSRAQAYENAAEVFRNCLPAIAERGVRICMEPLTTKETDFVNTCADAMELIDKVGAENFVLHQDVKAMLGAETESIPELIHKYAAQTGHFHVNDTNLLGPGMGDTEYHPIFKALKESGYQGWISVEVFDYEPGAEHIARESFRYMKEVWESV</sequence>
<dbReference type="Gene3D" id="3.20.20.150">
    <property type="entry name" value="Divalent-metal-dependent TIM barrel enzymes"/>
    <property type="match status" value="1"/>
</dbReference>
<dbReference type="InterPro" id="IPR013022">
    <property type="entry name" value="Xyl_isomerase-like_TIM-brl"/>
</dbReference>
<dbReference type="PANTHER" id="PTHR12110:SF21">
    <property type="entry name" value="XYLOSE ISOMERASE-LIKE TIM BARREL DOMAIN-CONTAINING PROTEIN"/>
    <property type="match status" value="1"/>
</dbReference>
<dbReference type="InterPro" id="IPR050312">
    <property type="entry name" value="IolE/XylAMocC-like"/>
</dbReference>
<keyword evidence="3" id="KW-1185">Reference proteome</keyword>
<dbReference type="InterPro" id="IPR036237">
    <property type="entry name" value="Xyl_isomerase-like_sf"/>
</dbReference>
<evidence type="ECO:0000259" key="1">
    <source>
        <dbReference type="Pfam" id="PF01261"/>
    </source>
</evidence>
<dbReference type="Pfam" id="PF01261">
    <property type="entry name" value="AP_endonuc_2"/>
    <property type="match status" value="1"/>
</dbReference>
<proteinExistence type="predicted"/>
<dbReference type="OrthoDB" id="9779184at2"/>
<dbReference type="PANTHER" id="PTHR12110">
    <property type="entry name" value="HYDROXYPYRUVATE ISOMERASE"/>
    <property type="match status" value="1"/>
</dbReference>
<gene>
    <name evidence="2" type="ORF">Pan241w_52450</name>
</gene>
<name>A0A517RML2_9PLAN</name>